<evidence type="ECO:0000313" key="3">
    <source>
        <dbReference type="Proteomes" id="UP000275356"/>
    </source>
</evidence>
<protein>
    <submittedName>
        <fullName evidence="2">Ribbon-helix-helix CopG family protein</fullName>
    </submittedName>
</protein>
<dbReference type="RefSeq" id="WP_170169499.1">
    <property type="nucleotide sequence ID" value="NZ_RKHQ01000002.1"/>
</dbReference>
<organism evidence="2 3">
    <name type="scientific">Salana multivorans</name>
    <dbReference type="NCBI Taxonomy" id="120377"/>
    <lineage>
        <taxon>Bacteria</taxon>
        <taxon>Bacillati</taxon>
        <taxon>Actinomycetota</taxon>
        <taxon>Actinomycetes</taxon>
        <taxon>Micrococcales</taxon>
        <taxon>Beutenbergiaceae</taxon>
        <taxon>Salana</taxon>
    </lineage>
</organism>
<sequence>MKVAISLPLDLLEHFDSVAARAGLNRSEFFRAAGVRLAADLEVGELTQAIDAYLDRRSEATAGADDDLIQDVTRHSRARLAATEGEEW</sequence>
<proteinExistence type="predicted"/>
<dbReference type="Proteomes" id="UP000275356">
    <property type="component" value="Unassembled WGS sequence"/>
</dbReference>
<dbReference type="Pfam" id="PF01402">
    <property type="entry name" value="RHH_1"/>
    <property type="match status" value="1"/>
</dbReference>
<dbReference type="GO" id="GO:0006355">
    <property type="term" value="P:regulation of DNA-templated transcription"/>
    <property type="evidence" value="ECO:0007669"/>
    <property type="project" value="InterPro"/>
</dbReference>
<accession>A0A3N2D0U1</accession>
<dbReference type="EMBL" id="RKHQ01000002">
    <property type="protein sequence ID" value="ROR93386.1"/>
    <property type="molecule type" value="Genomic_DNA"/>
</dbReference>
<dbReference type="InterPro" id="IPR013321">
    <property type="entry name" value="Arc_rbn_hlx_hlx"/>
</dbReference>
<dbReference type="InterPro" id="IPR002145">
    <property type="entry name" value="CopG"/>
</dbReference>
<feature type="domain" description="Ribbon-helix-helix protein CopG" evidence="1">
    <location>
        <begin position="2"/>
        <end position="33"/>
    </location>
</feature>
<keyword evidence="3" id="KW-1185">Reference proteome</keyword>
<dbReference type="Gene3D" id="1.10.1220.10">
    <property type="entry name" value="Met repressor-like"/>
    <property type="match status" value="1"/>
</dbReference>
<dbReference type="AlphaFoldDB" id="A0A3N2D0U1"/>
<evidence type="ECO:0000259" key="1">
    <source>
        <dbReference type="Pfam" id="PF01402"/>
    </source>
</evidence>
<reference evidence="2 3" key="1">
    <citation type="submission" date="2018-11" db="EMBL/GenBank/DDBJ databases">
        <title>Sequencing the genomes of 1000 actinobacteria strains.</title>
        <authorList>
            <person name="Klenk H.-P."/>
        </authorList>
    </citation>
    <scope>NUCLEOTIDE SEQUENCE [LARGE SCALE GENOMIC DNA]</scope>
    <source>
        <strain evidence="2 3">DSM 13521</strain>
    </source>
</reference>
<comment type="caution">
    <text evidence="2">The sequence shown here is derived from an EMBL/GenBank/DDBJ whole genome shotgun (WGS) entry which is preliminary data.</text>
</comment>
<gene>
    <name evidence="2" type="ORF">EDD28_2798</name>
</gene>
<evidence type="ECO:0000313" key="2">
    <source>
        <dbReference type="EMBL" id="ROR93386.1"/>
    </source>
</evidence>
<name>A0A3N2D0U1_9MICO</name>